<name>A0A6J3Q351_TURTR</name>
<keyword evidence="1" id="KW-1185">Reference proteome</keyword>
<accession>A0A6J3Q351</accession>
<gene>
    <name evidence="2" type="primary">LOC117308271</name>
</gene>
<evidence type="ECO:0000313" key="1">
    <source>
        <dbReference type="Proteomes" id="UP000245320"/>
    </source>
</evidence>
<dbReference type="Proteomes" id="UP000245320">
    <property type="component" value="Chromosome 15"/>
</dbReference>
<dbReference type="InParanoid" id="A0A6J3Q351"/>
<dbReference type="RefSeq" id="XP_033696682.1">
    <property type="nucleotide sequence ID" value="XM_033840791.1"/>
</dbReference>
<protein>
    <submittedName>
        <fullName evidence="2">Uncharacterized protein LOC117308271</fullName>
    </submittedName>
</protein>
<evidence type="ECO:0000313" key="2">
    <source>
        <dbReference type="RefSeq" id="XP_033696682.1"/>
    </source>
</evidence>
<reference evidence="2" key="1">
    <citation type="submission" date="2025-08" db="UniProtKB">
        <authorList>
            <consortium name="RefSeq"/>
        </authorList>
    </citation>
    <scope>IDENTIFICATION</scope>
    <source>
        <tissue evidence="2">Spleen</tissue>
    </source>
</reference>
<proteinExistence type="predicted"/>
<dbReference type="AlphaFoldDB" id="A0A6J3Q351"/>
<organism evidence="1 2">
    <name type="scientific">Tursiops truncatus</name>
    <name type="common">Atlantic bottle-nosed dolphin</name>
    <name type="synonym">Delphinus truncatus</name>
    <dbReference type="NCBI Taxonomy" id="9739"/>
    <lineage>
        <taxon>Eukaryota</taxon>
        <taxon>Metazoa</taxon>
        <taxon>Chordata</taxon>
        <taxon>Craniata</taxon>
        <taxon>Vertebrata</taxon>
        <taxon>Euteleostomi</taxon>
        <taxon>Mammalia</taxon>
        <taxon>Eutheria</taxon>
        <taxon>Laurasiatheria</taxon>
        <taxon>Artiodactyla</taxon>
        <taxon>Whippomorpha</taxon>
        <taxon>Cetacea</taxon>
        <taxon>Odontoceti</taxon>
        <taxon>Delphinidae</taxon>
        <taxon>Tursiops</taxon>
    </lineage>
</organism>
<sequence>MNFWSCRAVTEAVREDVRAWKHGVGGTAASEGQVGARVKGGASHLNQTMSPKEMTERREASWSLPSGGLALGRVKALRELPGNRVCTKFYPNMISKSCKNFGSKLALGTTCSPGFQTTGRKADMKAPERQCTCSGATHCKAEQPGARWSQRGSDSGGLTLNCLPRRWTIFPT</sequence>